<comment type="caution">
    <text evidence="1">The sequence shown here is derived from an EMBL/GenBank/DDBJ whole genome shotgun (WGS) entry which is preliminary data.</text>
</comment>
<organism evidence="1 2">
    <name type="scientific">Ostreobium quekettii</name>
    <dbReference type="NCBI Taxonomy" id="121088"/>
    <lineage>
        <taxon>Eukaryota</taxon>
        <taxon>Viridiplantae</taxon>
        <taxon>Chlorophyta</taxon>
        <taxon>core chlorophytes</taxon>
        <taxon>Ulvophyceae</taxon>
        <taxon>TCBD clade</taxon>
        <taxon>Bryopsidales</taxon>
        <taxon>Ostreobineae</taxon>
        <taxon>Ostreobiaceae</taxon>
        <taxon>Ostreobium</taxon>
    </lineage>
</organism>
<keyword evidence="2" id="KW-1185">Reference proteome</keyword>
<name>A0A8S1IQF8_9CHLO</name>
<sequence>MATAPIAIEHCLKRTQPNGPDCSLSGGRLCVCICCQEITSPQTPSRFLARTVGALGLVAVWCMASPSWVDVQVGVGDDLAQSYDGVFPCHNISVSDTAPADLWHFNECFEFMDASQKCGGVHHYAAQFVACLRLSVFCSQPPLCRITST</sequence>
<dbReference type="EMBL" id="CAJHUC010000408">
    <property type="protein sequence ID" value="CAD7695925.1"/>
    <property type="molecule type" value="Genomic_DNA"/>
</dbReference>
<accession>A0A8S1IQF8</accession>
<reference evidence="1" key="1">
    <citation type="submission" date="2020-12" db="EMBL/GenBank/DDBJ databases">
        <authorList>
            <person name="Iha C."/>
        </authorList>
    </citation>
    <scope>NUCLEOTIDE SEQUENCE</scope>
</reference>
<dbReference type="AlphaFoldDB" id="A0A8S1IQF8"/>
<proteinExistence type="predicted"/>
<evidence type="ECO:0000313" key="2">
    <source>
        <dbReference type="Proteomes" id="UP000708148"/>
    </source>
</evidence>
<gene>
    <name evidence="1" type="ORF">OSTQU699_LOCUS1286</name>
</gene>
<evidence type="ECO:0000313" key="1">
    <source>
        <dbReference type="EMBL" id="CAD7695925.1"/>
    </source>
</evidence>
<dbReference type="Proteomes" id="UP000708148">
    <property type="component" value="Unassembled WGS sequence"/>
</dbReference>
<protein>
    <submittedName>
        <fullName evidence="1">Uncharacterized protein</fullName>
    </submittedName>
</protein>